<dbReference type="PROSITE" id="PS50889">
    <property type="entry name" value="S4"/>
    <property type="match status" value="1"/>
</dbReference>
<evidence type="ECO:0000256" key="1">
    <source>
        <dbReference type="ARBA" id="ARBA00008348"/>
    </source>
</evidence>
<dbReference type="InterPro" id="IPR000748">
    <property type="entry name" value="PsdUridine_synth_RsuA/RluB/E/F"/>
</dbReference>
<dbReference type="RefSeq" id="WP_074521316.1">
    <property type="nucleotide sequence ID" value="NZ_FNHZ01000002.1"/>
</dbReference>
<evidence type="ECO:0000256" key="3">
    <source>
        <dbReference type="PROSITE-ProRule" id="PRU00182"/>
    </source>
</evidence>
<dbReference type="EMBL" id="FNHZ01000002">
    <property type="protein sequence ID" value="SDM77644.1"/>
    <property type="molecule type" value="Genomic_DNA"/>
</dbReference>
<dbReference type="PROSITE" id="PS01149">
    <property type="entry name" value="PSI_RSU"/>
    <property type="match status" value="1"/>
</dbReference>
<proteinExistence type="inferred from homology"/>
<dbReference type="PANTHER" id="PTHR47683:SF2">
    <property type="entry name" value="RNA-BINDING S4 DOMAIN-CONTAINING PROTEIN"/>
    <property type="match status" value="1"/>
</dbReference>
<dbReference type="SMART" id="SM00363">
    <property type="entry name" value="S4"/>
    <property type="match status" value="1"/>
</dbReference>
<dbReference type="Proteomes" id="UP000187651">
    <property type="component" value="Unassembled WGS sequence"/>
</dbReference>
<dbReference type="Gene3D" id="3.30.70.1560">
    <property type="entry name" value="Alpha-L RNA-binding motif"/>
    <property type="match status" value="1"/>
</dbReference>
<dbReference type="GO" id="GO:0120159">
    <property type="term" value="F:rRNA pseudouridine synthase activity"/>
    <property type="evidence" value="ECO:0007669"/>
    <property type="project" value="UniProtKB-ARBA"/>
</dbReference>
<dbReference type="Gene3D" id="3.30.70.580">
    <property type="entry name" value="Pseudouridine synthase I, catalytic domain, N-terminal subdomain"/>
    <property type="match status" value="1"/>
</dbReference>
<dbReference type="InterPro" id="IPR006145">
    <property type="entry name" value="PsdUridine_synth_RsuA/RluA"/>
</dbReference>
<dbReference type="EC" id="5.4.99.-" evidence="4"/>
<organism evidence="6 7">
    <name type="scientific">Lachnospira pectinoschiza</name>
    <dbReference type="NCBI Taxonomy" id="28052"/>
    <lineage>
        <taxon>Bacteria</taxon>
        <taxon>Bacillati</taxon>
        <taxon>Bacillota</taxon>
        <taxon>Clostridia</taxon>
        <taxon>Lachnospirales</taxon>
        <taxon>Lachnospiraceae</taxon>
        <taxon>Lachnospira</taxon>
    </lineage>
</organism>
<dbReference type="CDD" id="cd00165">
    <property type="entry name" value="S4"/>
    <property type="match status" value="1"/>
</dbReference>
<dbReference type="InterPro" id="IPR036986">
    <property type="entry name" value="S4_RNA-bd_sf"/>
</dbReference>
<dbReference type="Gene3D" id="3.10.290.10">
    <property type="entry name" value="RNA-binding S4 domain"/>
    <property type="match status" value="1"/>
</dbReference>
<accession>A0A1G9VZG2</accession>
<dbReference type="AlphaFoldDB" id="A0A1G9VZG2"/>
<sequence length="234" mass="26670">MERINKYLSAIGVCSRREADRLVEAGRILVNGELASLGTKVSDEDEIKIDGKLVASKNTEDVLIAFNKPVGLLCTTARDQGDNIVDFINYKTRIYPVGRLDKESCGLILLTNNGEMMDKLLRSSNHHEKEYIVSVDGKVDDAFLKKMRSGIYLEELDRTTNKCKVEKVDEHTFTIILTQGLNRQIRRMCKACNRKVTSLKRLRILNINLGDLKTGEYREIRGKEKETLYKILDD</sequence>
<evidence type="ECO:0000259" key="5">
    <source>
        <dbReference type="SMART" id="SM00363"/>
    </source>
</evidence>
<dbReference type="NCBIfam" id="TIGR00093">
    <property type="entry name" value="pseudouridine synthase"/>
    <property type="match status" value="1"/>
</dbReference>
<evidence type="ECO:0000256" key="2">
    <source>
        <dbReference type="ARBA" id="ARBA00023235"/>
    </source>
</evidence>
<evidence type="ECO:0000313" key="7">
    <source>
        <dbReference type="Proteomes" id="UP000187651"/>
    </source>
</evidence>
<dbReference type="Pfam" id="PF01479">
    <property type="entry name" value="S4"/>
    <property type="match status" value="1"/>
</dbReference>
<dbReference type="GO" id="GO:0000455">
    <property type="term" value="P:enzyme-directed rRNA pseudouridine synthesis"/>
    <property type="evidence" value="ECO:0007669"/>
    <property type="project" value="UniProtKB-ARBA"/>
</dbReference>
<dbReference type="InterPro" id="IPR018496">
    <property type="entry name" value="PsdUridine_synth_RsuA/RluB_CS"/>
</dbReference>
<evidence type="ECO:0000313" key="6">
    <source>
        <dbReference type="EMBL" id="SDM77644.1"/>
    </source>
</evidence>
<keyword evidence="2 4" id="KW-0413">Isomerase</keyword>
<dbReference type="InterPro" id="IPR050343">
    <property type="entry name" value="RsuA_PseudoU_synthase"/>
</dbReference>
<comment type="similarity">
    <text evidence="1 4">Belongs to the pseudouridine synthase RsuA family.</text>
</comment>
<dbReference type="OrthoDB" id="9807213at2"/>
<protein>
    <recommendedName>
        <fullName evidence="4">Pseudouridine synthase</fullName>
        <ecNumber evidence="4">5.4.99.-</ecNumber>
    </recommendedName>
</protein>
<feature type="domain" description="RNA-binding S4" evidence="5">
    <location>
        <begin position="2"/>
        <end position="60"/>
    </location>
</feature>
<keyword evidence="7" id="KW-1185">Reference proteome</keyword>
<dbReference type="SUPFAM" id="SSF55174">
    <property type="entry name" value="Alpha-L RNA-binding motif"/>
    <property type="match status" value="1"/>
</dbReference>
<evidence type="ECO:0000256" key="4">
    <source>
        <dbReference type="RuleBase" id="RU003887"/>
    </source>
</evidence>
<dbReference type="InterPro" id="IPR020094">
    <property type="entry name" value="TruA/RsuA/RluB/E/F_N"/>
</dbReference>
<dbReference type="FunFam" id="3.10.290.10:FF:000003">
    <property type="entry name" value="Pseudouridine synthase"/>
    <property type="match status" value="1"/>
</dbReference>
<keyword evidence="3" id="KW-0694">RNA-binding</keyword>
<name>A0A1G9VZG2_9FIRM</name>
<dbReference type="PANTHER" id="PTHR47683">
    <property type="entry name" value="PSEUDOURIDINE SYNTHASE FAMILY PROTEIN-RELATED"/>
    <property type="match status" value="1"/>
</dbReference>
<gene>
    <name evidence="6" type="ORF">SAMN05216544_1137</name>
</gene>
<dbReference type="InterPro" id="IPR020103">
    <property type="entry name" value="PsdUridine_synth_cat_dom_sf"/>
</dbReference>
<dbReference type="InterPro" id="IPR042092">
    <property type="entry name" value="PsdUridine_s_RsuA/RluB/E/F_cat"/>
</dbReference>
<dbReference type="InterPro" id="IPR002942">
    <property type="entry name" value="S4_RNA-bd"/>
</dbReference>
<reference evidence="7" key="1">
    <citation type="submission" date="2016-10" db="EMBL/GenBank/DDBJ databases">
        <authorList>
            <person name="Varghese N."/>
            <person name="Submissions S."/>
        </authorList>
    </citation>
    <scope>NUCLEOTIDE SEQUENCE [LARGE SCALE GENOMIC DNA]</scope>
    <source>
        <strain evidence="7">M83</strain>
    </source>
</reference>
<dbReference type="SUPFAM" id="SSF55120">
    <property type="entry name" value="Pseudouridine synthase"/>
    <property type="match status" value="1"/>
</dbReference>
<dbReference type="GO" id="GO:0003723">
    <property type="term" value="F:RNA binding"/>
    <property type="evidence" value="ECO:0007669"/>
    <property type="project" value="UniProtKB-KW"/>
</dbReference>
<dbReference type="Pfam" id="PF00849">
    <property type="entry name" value="PseudoU_synth_2"/>
    <property type="match status" value="1"/>
</dbReference>